<dbReference type="PANTHER" id="PTHR23514:SF3">
    <property type="entry name" value="BYPASS OF STOP CODON PROTEIN 6"/>
    <property type="match status" value="1"/>
</dbReference>
<dbReference type="InterPro" id="IPR036259">
    <property type="entry name" value="MFS_trans_sf"/>
</dbReference>
<comment type="subcellular location">
    <subcellularLocation>
        <location evidence="1">Endomembrane system</location>
        <topology evidence="1">Multi-pass membrane protein</topology>
    </subcellularLocation>
</comment>
<dbReference type="Gene3D" id="1.20.1250.20">
    <property type="entry name" value="MFS general substrate transporter like domains"/>
    <property type="match status" value="1"/>
</dbReference>
<dbReference type="AlphaFoldDB" id="A0A511RK88"/>
<reference evidence="8 9" key="1">
    <citation type="submission" date="2019-07" db="EMBL/GenBank/DDBJ databases">
        <title>Whole genome shotgun sequence of Oceanithermus desulfurans NBRC 100063.</title>
        <authorList>
            <person name="Hosoyama A."/>
            <person name="Uohara A."/>
            <person name="Ohji S."/>
            <person name="Ichikawa N."/>
        </authorList>
    </citation>
    <scope>NUCLEOTIDE SEQUENCE [LARGE SCALE GENOMIC DNA]</scope>
    <source>
        <strain evidence="8 9">NBRC 100063</strain>
    </source>
</reference>
<keyword evidence="5 7" id="KW-1133">Transmembrane helix</keyword>
<sequence length="352" mass="37218">MNTTTRYTLASLALLFWLGFFVATPGAVLPFWRTEFGILGEMAAFFNLQLLGLLLGVGLATRLHRRHPAVPASAAVLAAAYLVMGLAPSFAWIVAAAGVGGVAQGVLNVHANGLVGELHPRVRVLMLNRVNAAFGVGAVVAPLWLTWLPWRFGFVLAALGWLAAAGLAWGAPEVRERVGRLSPRLLRRALPLLSAVGLYVAVEASISAWSGAYLTELGYPVRLAGALLAGYWLLLTASRLGLARWVAADPLGRLYRLTLASLAVLLALAWPPLAPLFPLVAVFYGPIFGTSFAALQGRFGQELTAGMFYAAAAGGTLGPALFAALPGPRWIPLGFVVLGALLLAALWRAREV</sequence>
<evidence type="ECO:0000256" key="7">
    <source>
        <dbReference type="SAM" id="Phobius"/>
    </source>
</evidence>
<dbReference type="EMBL" id="BJXN01000009">
    <property type="protein sequence ID" value="GEM90060.1"/>
    <property type="molecule type" value="Genomic_DNA"/>
</dbReference>
<proteinExistence type="inferred from homology"/>
<keyword evidence="4 7" id="KW-0812">Transmembrane</keyword>
<evidence type="ECO:0000256" key="1">
    <source>
        <dbReference type="ARBA" id="ARBA00004127"/>
    </source>
</evidence>
<feature type="transmembrane region" description="Helical" evidence="7">
    <location>
        <begin position="12"/>
        <end position="32"/>
    </location>
</feature>
<feature type="transmembrane region" description="Helical" evidence="7">
    <location>
        <begin position="330"/>
        <end position="347"/>
    </location>
</feature>
<dbReference type="Proteomes" id="UP000321827">
    <property type="component" value="Unassembled WGS sequence"/>
</dbReference>
<evidence type="ECO:0000256" key="3">
    <source>
        <dbReference type="ARBA" id="ARBA00022448"/>
    </source>
</evidence>
<feature type="transmembrane region" description="Helical" evidence="7">
    <location>
        <begin position="38"/>
        <end position="60"/>
    </location>
</feature>
<feature type="transmembrane region" description="Helical" evidence="7">
    <location>
        <begin position="153"/>
        <end position="171"/>
    </location>
</feature>
<evidence type="ECO:0000256" key="2">
    <source>
        <dbReference type="ARBA" id="ARBA00008335"/>
    </source>
</evidence>
<evidence type="ECO:0000256" key="6">
    <source>
        <dbReference type="ARBA" id="ARBA00023136"/>
    </source>
</evidence>
<feature type="transmembrane region" description="Helical" evidence="7">
    <location>
        <begin position="254"/>
        <end position="270"/>
    </location>
</feature>
<dbReference type="SUPFAM" id="SSF103473">
    <property type="entry name" value="MFS general substrate transporter"/>
    <property type="match status" value="1"/>
</dbReference>
<feature type="transmembrane region" description="Helical" evidence="7">
    <location>
        <begin position="307"/>
        <end position="324"/>
    </location>
</feature>
<keyword evidence="3" id="KW-0813">Transport</keyword>
<dbReference type="InterPro" id="IPR011701">
    <property type="entry name" value="MFS"/>
</dbReference>
<evidence type="ECO:0000313" key="9">
    <source>
        <dbReference type="Proteomes" id="UP000321827"/>
    </source>
</evidence>
<dbReference type="RefSeq" id="WP_147147469.1">
    <property type="nucleotide sequence ID" value="NZ_BJXN01000009.1"/>
</dbReference>
<dbReference type="InterPro" id="IPR051788">
    <property type="entry name" value="MFS_Transporter"/>
</dbReference>
<comment type="similarity">
    <text evidence="2">Belongs to the major facilitator superfamily.</text>
</comment>
<dbReference type="OrthoDB" id="31656at2"/>
<dbReference type="PANTHER" id="PTHR23514">
    <property type="entry name" value="BYPASS OF STOP CODON PROTEIN 6"/>
    <property type="match status" value="1"/>
</dbReference>
<accession>A0A511RK88</accession>
<organism evidence="8 9">
    <name type="scientific">Oceanithermus desulfurans NBRC 100063</name>
    <dbReference type="NCBI Taxonomy" id="1227550"/>
    <lineage>
        <taxon>Bacteria</taxon>
        <taxon>Thermotogati</taxon>
        <taxon>Deinococcota</taxon>
        <taxon>Deinococci</taxon>
        <taxon>Thermales</taxon>
        <taxon>Thermaceae</taxon>
        <taxon>Oceanithermus</taxon>
    </lineage>
</organism>
<feature type="transmembrane region" description="Helical" evidence="7">
    <location>
        <begin position="276"/>
        <end position="295"/>
    </location>
</feature>
<protein>
    <submittedName>
        <fullName evidence="8">Transporter</fullName>
    </submittedName>
</protein>
<feature type="transmembrane region" description="Helical" evidence="7">
    <location>
        <begin position="192"/>
        <end position="211"/>
    </location>
</feature>
<dbReference type="GO" id="GO:0022857">
    <property type="term" value="F:transmembrane transporter activity"/>
    <property type="evidence" value="ECO:0007669"/>
    <property type="project" value="InterPro"/>
</dbReference>
<feature type="transmembrane region" description="Helical" evidence="7">
    <location>
        <begin position="223"/>
        <end position="242"/>
    </location>
</feature>
<keyword evidence="6 7" id="KW-0472">Membrane</keyword>
<comment type="caution">
    <text evidence="8">The sequence shown here is derived from an EMBL/GenBank/DDBJ whole genome shotgun (WGS) entry which is preliminary data.</text>
</comment>
<dbReference type="Pfam" id="PF07690">
    <property type="entry name" value="MFS_1"/>
    <property type="match status" value="1"/>
</dbReference>
<dbReference type="GO" id="GO:0016020">
    <property type="term" value="C:membrane"/>
    <property type="evidence" value="ECO:0007669"/>
    <property type="project" value="TreeGrafter"/>
</dbReference>
<evidence type="ECO:0000256" key="4">
    <source>
        <dbReference type="ARBA" id="ARBA00022692"/>
    </source>
</evidence>
<evidence type="ECO:0000256" key="5">
    <source>
        <dbReference type="ARBA" id="ARBA00022989"/>
    </source>
</evidence>
<gene>
    <name evidence="8" type="ORF">ODE01S_14940</name>
</gene>
<evidence type="ECO:0000313" key="8">
    <source>
        <dbReference type="EMBL" id="GEM90060.1"/>
    </source>
</evidence>
<name>A0A511RK88_9DEIN</name>
<dbReference type="GO" id="GO:0012505">
    <property type="term" value="C:endomembrane system"/>
    <property type="evidence" value="ECO:0007669"/>
    <property type="project" value="UniProtKB-SubCell"/>
</dbReference>